<reference evidence="2 3" key="2">
    <citation type="journal article" date="2017" name="Front. Microbiol.">
        <title>Genomics Reveals a Unique Clone of Burkholderia cenocepacia Harboring an Actively Excising Novel Genomic Island.</title>
        <authorList>
            <person name="Patil P.P."/>
            <person name="Mali S."/>
            <person name="Midha S."/>
            <person name="Gautam V."/>
            <person name="Dash L."/>
            <person name="Kumar S."/>
            <person name="Shastri J."/>
            <person name="Singhal L."/>
            <person name="Patil P.B."/>
        </authorList>
    </citation>
    <scope>NUCLEOTIDE SEQUENCE [LARGE SCALE GENOMIC DNA]</scope>
    <source>
        <strain evidence="2 3">BC-19</strain>
    </source>
</reference>
<accession>A0ABD4UGT9</accession>
<dbReference type="InterPro" id="IPR029084">
    <property type="entry name" value="Imm30"/>
</dbReference>
<dbReference type="Pfam" id="PF15565">
    <property type="entry name" value="Imm30"/>
    <property type="match status" value="1"/>
</dbReference>
<sequence>MAKTVEDALRSLDDTIARQGLGAVRDVETSISGVMQFADAQCIVPLLLHLDDTAPYDEVMFSLIHAAESFDDATYVRSLLDALPKLVQAAPKWASIALMRVLNNASSKAALVQALSVASPDAKHAVTWLCEKINERSASFIEKTLAVSLAAKN</sequence>
<dbReference type="AlphaFoldDB" id="A0ABD4UGT9"/>
<protein>
    <submittedName>
        <fullName evidence="2">Immunity 30 family protein</fullName>
    </submittedName>
</protein>
<name>A0ABD4UGT9_9BURK</name>
<evidence type="ECO:0000313" key="3">
    <source>
        <dbReference type="Proteomes" id="UP000191686"/>
    </source>
</evidence>
<evidence type="ECO:0000259" key="1">
    <source>
        <dbReference type="Pfam" id="PF15565"/>
    </source>
</evidence>
<dbReference type="RefSeq" id="WP_062886037.1">
    <property type="nucleotide sequence ID" value="NZ_CAJPCQ010000018.1"/>
</dbReference>
<proteinExistence type="predicted"/>
<dbReference type="EMBL" id="JYMX02000014">
    <property type="protein sequence ID" value="MCW3713307.1"/>
    <property type="molecule type" value="Genomic_DNA"/>
</dbReference>
<reference evidence="2 3" key="1">
    <citation type="journal article" date="2017" name="Front. Microbiol.">
        <title>Genomics reveals a unique clone of Burkholderia cenocepacia harbouring an actively excising novel genomic island.</title>
        <authorList>
            <person name="Patil P."/>
            <person name="Mali S."/>
            <person name="Midha S."/>
            <person name="Gautam V."/>
            <person name="Dash L."/>
            <person name="Kumar S."/>
            <person name="Shastri J."/>
            <person name="Singhal L."/>
            <person name="Patil P.B."/>
        </authorList>
    </citation>
    <scope>NUCLEOTIDE SEQUENCE [LARGE SCALE GENOMIC DNA]</scope>
    <source>
        <strain evidence="2 3">BC-19</strain>
    </source>
</reference>
<comment type="caution">
    <text evidence="2">The sequence shown here is derived from an EMBL/GenBank/DDBJ whole genome shotgun (WGS) entry which is preliminary data.</text>
</comment>
<feature type="domain" description="Immunity protein 30" evidence="1">
    <location>
        <begin position="29"/>
        <end position="108"/>
    </location>
</feature>
<dbReference type="Proteomes" id="UP000191686">
    <property type="component" value="Unassembled WGS sequence"/>
</dbReference>
<organism evidence="2 3">
    <name type="scientific">Burkholderia cenocepacia</name>
    <dbReference type="NCBI Taxonomy" id="95486"/>
    <lineage>
        <taxon>Bacteria</taxon>
        <taxon>Pseudomonadati</taxon>
        <taxon>Pseudomonadota</taxon>
        <taxon>Betaproteobacteria</taxon>
        <taxon>Burkholderiales</taxon>
        <taxon>Burkholderiaceae</taxon>
        <taxon>Burkholderia</taxon>
        <taxon>Burkholderia cepacia complex</taxon>
    </lineage>
</organism>
<evidence type="ECO:0000313" key="2">
    <source>
        <dbReference type="EMBL" id="MCW3713307.1"/>
    </source>
</evidence>
<gene>
    <name evidence="2" type="ORF">UE95_018655</name>
</gene>